<accession>A0A397VJC1</accession>
<name>A0A397VJC1_9GLOM</name>
<evidence type="ECO:0000313" key="2">
    <source>
        <dbReference type="EMBL" id="RIB19993.1"/>
    </source>
</evidence>
<feature type="coiled-coil region" evidence="1">
    <location>
        <begin position="248"/>
        <end position="287"/>
    </location>
</feature>
<evidence type="ECO:0000256" key="1">
    <source>
        <dbReference type="SAM" id="Coils"/>
    </source>
</evidence>
<proteinExistence type="predicted"/>
<keyword evidence="3" id="KW-1185">Reference proteome</keyword>
<dbReference type="AlphaFoldDB" id="A0A397VJC1"/>
<reference evidence="2 3" key="1">
    <citation type="submission" date="2018-06" db="EMBL/GenBank/DDBJ databases">
        <title>Comparative genomics reveals the genomic features of Rhizophagus irregularis, R. cerebriforme, R. diaphanum and Gigaspora rosea, and their symbiotic lifestyle signature.</title>
        <authorList>
            <person name="Morin E."/>
            <person name="San Clemente H."/>
            <person name="Chen E.C.H."/>
            <person name="De La Providencia I."/>
            <person name="Hainaut M."/>
            <person name="Kuo A."/>
            <person name="Kohler A."/>
            <person name="Murat C."/>
            <person name="Tang N."/>
            <person name="Roy S."/>
            <person name="Loubradou J."/>
            <person name="Henrissat B."/>
            <person name="Grigoriev I.V."/>
            <person name="Corradi N."/>
            <person name="Roux C."/>
            <person name="Martin F.M."/>
        </authorList>
    </citation>
    <scope>NUCLEOTIDE SEQUENCE [LARGE SCALE GENOMIC DNA]</scope>
    <source>
        <strain evidence="2 3">DAOM 194757</strain>
    </source>
</reference>
<dbReference type="Proteomes" id="UP000266673">
    <property type="component" value="Unassembled WGS sequence"/>
</dbReference>
<dbReference type="EMBL" id="QKWP01000441">
    <property type="protein sequence ID" value="RIB19993.1"/>
    <property type="molecule type" value="Genomic_DNA"/>
</dbReference>
<protein>
    <submittedName>
        <fullName evidence="2">Uncharacterized protein</fullName>
    </submittedName>
</protein>
<dbReference type="OrthoDB" id="2389889at2759"/>
<organism evidence="2 3">
    <name type="scientific">Gigaspora rosea</name>
    <dbReference type="NCBI Taxonomy" id="44941"/>
    <lineage>
        <taxon>Eukaryota</taxon>
        <taxon>Fungi</taxon>
        <taxon>Fungi incertae sedis</taxon>
        <taxon>Mucoromycota</taxon>
        <taxon>Glomeromycotina</taxon>
        <taxon>Glomeromycetes</taxon>
        <taxon>Diversisporales</taxon>
        <taxon>Gigasporaceae</taxon>
        <taxon>Gigaspora</taxon>
    </lineage>
</organism>
<comment type="caution">
    <text evidence="2">The sequence shown here is derived from an EMBL/GenBank/DDBJ whole genome shotgun (WGS) entry which is preliminary data.</text>
</comment>
<evidence type="ECO:0000313" key="3">
    <source>
        <dbReference type="Proteomes" id="UP000266673"/>
    </source>
</evidence>
<gene>
    <name evidence="2" type="ORF">C2G38_2180367</name>
</gene>
<sequence length="299" mass="34560">MCIYYEPEHVQFSIELLEQVQVQVQFASHWSCKVNEEEPLTVNQVFIDELTWKVLLGSQVIADESDIIKKLPKQLCENFMKPARNMMPTTLPGRWKESNEKLAEITDEILETCKNDSWNNSAFSPEEAEVLNKGTYLTNLIFPAIRASLKNLHMENSPILARKYERQSIASADRRKYLERCPDIIFVMMDKGKKYELMYTECSCLFCTEQKIKDDAGVLVSILYGTKDKRRCSKNMAMQSEIDGSIVTDSLKQYIAKLEVENDKIKAENVELKARIVKSEDKQLQNELIKNLLSIPRKT</sequence>
<keyword evidence="1" id="KW-0175">Coiled coil</keyword>